<organism evidence="2 3">
    <name type="scientific">Wenyingzhuangia fucanilytica</name>
    <dbReference type="NCBI Taxonomy" id="1790137"/>
    <lineage>
        <taxon>Bacteria</taxon>
        <taxon>Pseudomonadati</taxon>
        <taxon>Bacteroidota</taxon>
        <taxon>Flavobacteriia</taxon>
        <taxon>Flavobacteriales</taxon>
        <taxon>Flavobacteriaceae</taxon>
        <taxon>Wenyingzhuangia</taxon>
    </lineage>
</organism>
<evidence type="ECO:0000313" key="3">
    <source>
        <dbReference type="Proteomes" id="UP000092967"/>
    </source>
</evidence>
<dbReference type="SUPFAM" id="SSF53448">
    <property type="entry name" value="Nucleotide-diphospho-sugar transferases"/>
    <property type="match status" value="1"/>
</dbReference>
<dbReference type="InterPro" id="IPR029044">
    <property type="entry name" value="Nucleotide-diphossugar_trans"/>
</dbReference>
<keyword evidence="2" id="KW-0808">Transferase</keyword>
<protein>
    <submittedName>
        <fullName evidence="2">Glycosyl transferase family 2</fullName>
    </submittedName>
</protein>
<evidence type="ECO:0000313" key="2">
    <source>
        <dbReference type="EMBL" id="ANW95898.1"/>
    </source>
</evidence>
<dbReference type="PANTHER" id="PTHR10859:SF91">
    <property type="entry name" value="DOLICHYL-PHOSPHATE BETA-GLUCOSYLTRANSFERASE"/>
    <property type="match status" value="1"/>
</dbReference>
<dbReference type="Proteomes" id="UP000092967">
    <property type="component" value="Chromosome"/>
</dbReference>
<feature type="domain" description="Glycosyltransferase 2-like" evidence="1">
    <location>
        <begin position="12"/>
        <end position="153"/>
    </location>
</feature>
<accession>A0A1B1Y585</accession>
<sequence length="250" mass="29112">MLDTTKKYDLIIVIPSYNESKSLKEKKFISFLNNKSNVAICFVNDGSTDNTLEILKSFESKLEDQIVVFDCVENQGKAGATMMGMNYCAEHFNFDKIAYLDADLATPLRECYRISRKLNGKLTFVFGSRIKKLGSRIERSSFRFFTGRIIATFISNILRLGVYDTQCGIKVFTKDLSIVVFNKPFLSKWLFDVEIFFRIIQFYSREVAIVKMKEIPLRKWVDKGDSKVKMSYFFKLWLDLLKINQAYKKL</sequence>
<dbReference type="AlphaFoldDB" id="A0A1B1Y585"/>
<dbReference type="GO" id="GO:0006487">
    <property type="term" value="P:protein N-linked glycosylation"/>
    <property type="evidence" value="ECO:0007669"/>
    <property type="project" value="TreeGrafter"/>
</dbReference>
<dbReference type="Pfam" id="PF00535">
    <property type="entry name" value="Glycos_transf_2"/>
    <property type="match status" value="1"/>
</dbReference>
<dbReference type="RefSeq" id="WP_068825469.1">
    <property type="nucleotide sequence ID" value="NZ_CP014224.1"/>
</dbReference>
<dbReference type="KEGG" id="wfu:AXE80_06220"/>
<dbReference type="EMBL" id="CP014224">
    <property type="protein sequence ID" value="ANW95898.1"/>
    <property type="molecule type" value="Genomic_DNA"/>
</dbReference>
<dbReference type="PANTHER" id="PTHR10859">
    <property type="entry name" value="GLYCOSYL TRANSFERASE"/>
    <property type="match status" value="1"/>
</dbReference>
<dbReference type="GO" id="GO:0016740">
    <property type="term" value="F:transferase activity"/>
    <property type="evidence" value="ECO:0007669"/>
    <property type="project" value="UniProtKB-KW"/>
</dbReference>
<name>A0A1B1Y585_9FLAO</name>
<dbReference type="STRING" id="1790137.AXE80_06220"/>
<evidence type="ECO:0000259" key="1">
    <source>
        <dbReference type="Pfam" id="PF00535"/>
    </source>
</evidence>
<dbReference type="OrthoDB" id="952827at2"/>
<dbReference type="Gene3D" id="3.90.550.10">
    <property type="entry name" value="Spore Coat Polysaccharide Biosynthesis Protein SpsA, Chain A"/>
    <property type="match status" value="1"/>
</dbReference>
<reference evidence="2 3" key="1">
    <citation type="submission" date="2016-02" db="EMBL/GenBank/DDBJ databases">
        <authorList>
            <person name="Wen L."/>
            <person name="He K."/>
            <person name="Yang H."/>
        </authorList>
    </citation>
    <scope>NUCLEOTIDE SEQUENCE [LARGE SCALE GENOMIC DNA]</scope>
    <source>
        <strain evidence="2 3">CZ1127</strain>
    </source>
</reference>
<dbReference type="InterPro" id="IPR001173">
    <property type="entry name" value="Glyco_trans_2-like"/>
</dbReference>
<proteinExistence type="predicted"/>
<gene>
    <name evidence="2" type="ORF">AXE80_06220</name>
</gene>
<keyword evidence="3" id="KW-1185">Reference proteome</keyword>